<dbReference type="InterPro" id="IPR001589">
    <property type="entry name" value="Actinin_actin-bd_CS"/>
</dbReference>
<evidence type="ECO:0000313" key="1">
    <source>
        <dbReference type="EMBL" id="KPM03061.1"/>
    </source>
</evidence>
<evidence type="ECO:0000313" key="2">
    <source>
        <dbReference type="Proteomes" id="UP000616769"/>
    </source>
</evidence>
<dbReference type="InterPro" id="IPR001715">
    <property type="entry name" value="CH_dom"/>
</dbReference>
<dbReference type="InterPro" id="IPR036872">
    <property type="entry name" value="CH_dom_sf"/>
</dbReference>
<gene>
    <name evidence="1" type="ORF">QR98_0014910</name>
</gene>
<dbReference type="Proteomes" id="UP000616769">
    <property type="component" value="Unassembled WGS sequence"/>
</dbReference>
<dbReference type="Pfam" id="PF00307">
    <property type="entry name" value="CH"/>
    <property type="match status" value="1"/>
</dbReference>
<name>A0A131ZWN0_SARSC</name>
<dbReference type="PANTHER" id="PTHR11915">
    <property type="entry name" value="SPECTRIN/FILAMIN RELATED CYTOSKELETAL PROTEIN"/>
    <property type="match status" value="1"/>
</dbReference>
<accession>A0A131ZWN0</accession>
<dbReference type="EMBL" id="JXLN01003959">
    <property type="protein sequence ID" value="KPM03061.1"/>
    <property type="molecule type" value="Genomic_DNA"/>
</dbReference>
<dbReference type="SUPFAM" id="SSF47576">
    <property type="entry name" value="Calponin-homology domain, CH-domain"/>
    <property type="match status" value="1"/>
</dbReference>
<protein>
    <submittedName>
        <fullName evidence="1">Calponin homology (CH) domain containing protein 2</fullName>
    </submittedName>
</protein>
<proteinExistence type="predicted"/>
<dbReference type="PROSITE" id="PS50021">
    <property type="entry name" value="CH"/>
    <property type="match status" value="1"/>
</dbReference>
<sequence length="101" mass="11953">MKRMFLSQHESIQKKTFTKWLNSHLSKKSERGKLRVHHFNNVARALQLFNEKCQLKICDFQIKLINISANDVVDGNHKITLGLVWCLILHWQNESSFFKTN</sequence>
<organism evidence="1 2">
    <name type="scientific">Sarcoptes scabiei</name>
    <name type="common">Itch mite</name>
    <name type="synonym">Acarus scabiei</name>
    <dbReference type="NCBI Taxonomy" id="52283"/>
    <lineage>
        <taxon>Eukaryota</taxon>
        <taxon>Metazoa</taxon>
        <taxon>Ecdysozoa</taxon>
        <taxon>Arthropoda</taxon>
        <taxon>Chelicerata</taxon>
        <taxon>Arachnida</taxon>
        <taxon>Acari</taxon>
        <taxon>Acariformes</taxon>
        <taxon>Sarcoptiformes</taxon>
        <taxon>Astigmata</taxon>
        <taxon>Psoroptidia</taxon>
        <taxon>Sarcoptoidea</taxon>
        <taxon>Sarcoptidae</taxon>
        <taxon>Sarcoptinae</taxon>
        <taxon>Sarcoptes</taxon>
    </lineage>
</organism>
<dbReference type="PROSITE" id="PS00019">
    <property type="entry name" value="ACTININ_1"/>
    <property type="match status" value="1"/>
</dbReference>
<dbReference type="VEuPathDB" id="VectorBase:SSCA010535"/>
<dbReference type="Gene3D" id="1.10.418.10">
    <property type="entry name" value="Calponin-like domain"/>
    <property type="match status" value="1"/>
</dbReference>
<reference evidence="1 2" key="1">
    <citation type="journal article" date="2015" name="Parasit. Vectors">
        <title>Draft genome of the scabies mite.</title>
        <authorList>
            <person name="Rider S.D.Jr."/>
            <person name="Morgan M.S."/>
            <person name="Arlian L.G."/>
        </authorList>
    </citation>
    <scope>NUCLEOTIDE SEQUENCE [LARGE SCALE GENOMIC DNA]</scope>
    <source>
        <strain evidence="1">Arlian Lab</strain>
    </source>
</reference>
<dbReference type="AlphaFoldDB" id="A0A131ZWN0"/>
<comment type="caution">
    <text evidence="1">The sequence shown here is derived from an EMBL/GenBank/DDBJ whole genome shotgun (WGS) entry which is preliminary data.</text>
</comment>
<dbReference type="PROSITE" id="PS00020">
    <property type="entry name" value="ACTININ_2"/>
    <property type="match status" value="1"/>
</dbReference>